<accession>A0A8H3W416</accession>
<feature type="compositionally biased region" description="Basic and acidic residues" evidence="1">
    <location>
        <begin position="317"/>
        <end position="327"/>
    </location>
</feature>
<dbReference type="InterPro" id="IPR036875">
    <property type="entry name" value="Znf_CCHC_sf"/>
</dbReference>
<reference evidence="2 3" key="1">
    <citation type="submission" date="2019-12" db="EMBL/GenBank/DDBJ databases">
        <title>A genome sequence resource for the geographically widespread anthracnose pathogen Colletotrichum asianum.</title>
        <authorList>
            <person name="Meng Y."/>
        </authorList>
    </citation>
    <scope>NUCLEOTIDE SEQUENCE [LARGE SCALE GENOMIC DNA]</scope>
    <source>
        <strain evidence="2 3">ICMP 18580</strain>
    </source>
</reference>
<keyword evidence="3" id="KW-1185">Reference proteome</keyword>
<feature type="compositionally biased region" description="Basic and acidic residues" evidence="1">
    <location>
        <begin position="368"/>
        <end position="377"/>
    </location>
</feature>
<dbReference type="GO" id="GO:0003676">
    <property type="term" value="F:nucleic acid binding"/>
    <property type="evidence" value="ECO:0007669"/>
    <property type="project" value="InterPro"/>
</dbReference>
<protein>
    <recommendedName>
        <fullName evidence="4">CCHC-type domain-containing protein</fullName>
    </recommendedName>
</protein>
<evidence type="ECO:0000256" key="1">
    <source>
        <dbReference type="SAM" id="MobiDB-lite"/>
    </source>
</evidence>
<organism evidence="2 3">
    <name type="scientific">Colletotrichum asianum</name>
    <dbReference type="NCBI Taxonomy" id="702518"/>
    <lineage>
        <taxon>Eukaryota</taxon>
        <taxon>Fungi</taxon>
        <taxon>Dikarya</taxon>
        <taxon>Ascomycota</taxon>
        <taxon>Pezizomycotina</taxon>
        <taxon>Sordariomycetes</taxon>
        <taxon>Hypocreomycetidae</taxon>
        <taxon>Glomerellales</taxon>
        <taxon>Glomerellaceae</taxon>
        <taxon>Colletotrichum</taxon>
        <taxon>Colletotrichum gloeosporioides species complex</taxon>
    </lineage>
</organism>
<feature type="compositionally biased region" description="Basic and acidic residues" evidence="1">
    <location>
        <begin position="202"/>
        <end position="218"/>
    </location>
</feature>
<dbReference type="Gene3D" id="4.10.60.10">
    <property type="entry name" value="Zinc finger, CCHC-type"/>
    <property type="match status" value="1"/>
</dbReference>
<dbReference type="EMBL" id="WOWK01000095">
    <property type="protein sequence ID" value="KAF0319485.1"/>
    <property type="molecule type" value="Genomic_DNA"/>
</dbReference>
<dbReference type="Proteomes" id="UP000434172">
    <property type="component" value="Unassembled WGS sequence"/>
</dbReference>
<evidence type="ECO:0000313" key="3">
    <source>
        <dbReference type="Proteomes" id="UP000434172"/>
    </source>
</evidence>
<feature type="compositionally biased region" description="Basic residues" evidence="1">
    <location>
        <begin position="328"/>
        <end position="344"/>
    </location>
</feature>
<proteinExistence type="predicted"/>
<comment type="caution">
    <text evidence="2">The sequence shown here is derived from an EMBL/GenBank/DDBJ whole genome shotgun (WGS) entry which is preliminary data.</text>
</comment>
<evidence type="ECO:0000313" key="2">
    <source>
        <dbReference type="EMBL" id="KAF0319485.1"/>
    </source>
</evidence>
<sequence>MAPKPNVEFGRLTINFSNDLNSLFQILNPRQGIATIDSLTRTVGACHGPRAQAHAMLDKVLGQTKGDIVTFMYSILPTASTEADSQQITRQQTVKVEQPPSLPLRDMAPPCTHPPNMSMLLQPTYQPQGPVYDVHDVNMPYSQPQGPGHPTAMGMPLGYNLQAPSYPGTTISPYYHAHAHAHAQPQPLPQSLQPQAPLQPQRTRESDHRHHPGYRSESESDSDYDTALSHSRIEHQRKPQPPLQGPPRPHVDDVNMPGTQSQGHSAGQRPPTEICRLGLEVPKDSIETDDQRNVRAPSIRLKRESSEALGRNQPPPSRRDHHEDHRPHNPPHGRPSRHRSHGQYRHNPLSVPPARRPQARTDTSRSLPTKEKPDKHTHPLLGQDEWTKRDGENRDLTCGNCGLRGHILLDCLWPDQDGWIQGCPLCNSKEHHLEGCDRMQRLTERDMFGILVLRRANKPPLKTTEAWIEWVVLALERRWIRKSYMGFPNIAAECRAIVRSTTSHKPWIDYDYSNDTKLQRTKS</sequence>
<name>A0A8H3W416_9PEZI</name>
<feature type="compositionally biased region" description="Basic and acidic residues" evidence="1">
    <location>
        <begin position="281"/>
        <end position="293"/>
    </location>
</feature>
<dbReference type="OrthoDB" id="4777753at2759"/>
<dbReference type="SUPFAM" id="SSF57756">
    <property type="entry name" value="Retrovirus zinc finger-like domains"/>
    <property type="match status" value="1"/>
</dbReference>
<feature type="compositionally biased region" description="Pro residues" evidence="1">
    <location>
        <begin position="239"/>
        <end position="248"/>
    </location>
</feature>
<evidence type="ECO:0008006" key="4">
    <source>
        <dbReference type="Google" id="ProtNLM"/>
    </source>
</evidence>
<feature type="compositionally biased region" description="Low complexity" evidence="1">
    <location>
        <begin position="179"/>
        <end position="201"/>
    </location>
</feature>
<dbReference type="GO" id="GO:0008270">
    <property type="term" value="F:zinc ion binding"/>
    <property type="evidence" value="ECO:0007669"/>
    <property type="project" value="InterPro"/>
</dbReference>
<feature type="region of interest" description="Disordered" evidence="1">
    <location>
        <begin position="179"/>
        <end position="388"/>
    </location>
</feature>
<gene>
    <name evidence="2" type="ORF">GQ607_013304</name>
</gene>
<dbReference type="AlphaFoldDB" id="A0A8H3W416"/>